<dbReference type="PANTHER" id="PTHR45867">
    <property type="entry name" value="PURPLE ACID PHOSPHATASE"/>
    <property type="match status" value="1"/>
</dbReference>
<evidence type="ECO:0000256" key="1">
    <source>
        <dbReference type="ARBA" id="ARBA00022729"/>
    </source>
</evidence>
<evidence type="ECO:0000313" key="4">
    <source>
        <dbReference type="EMBL" id="OQR85770.1"/>
    </source>
</evidence>
<protein>
    <recommendedName>
        <fullName evidence="2">Purple acid phosphatase</fullName>
        <ecNumber evidence="2">3.1.3.2</ecNumber>
    </recommendedName>
</protein>
<dbReference type="InterPro" id="IPR004843">
    <property type="entry name" value="Calcineurin-like_PHP"/>
</dbReference>
<dbReference type="STRING" id="74557.A0A1V9YJ88"/>
<keyword evidence="1 2" id="KW-0732">Signal</keyword>
<evidence type="ECO:0000313" key="5">
    <source>
        <dbReference type="Proteomes" id="UP000243217"/>
    </source>
</evidence>
<feature type="chain" id="PRO_5010600171" description="Purple acid phosphatase" evidence="2">
    <location>
        <begin position="18"/>
        <end position="358"/>
    </location>
</feature>
<feature type="signal peptide" evidence="2">
    <location>
        <begin position="1"/>
        <end position="17"/>
    </location>
</feature>
<gene>
    <name evidence="4" type="ORF">THRCLA_10635</name>
</gene>
<evidence type="ECO:0000259" key="3">
    <source>
        <dbReference type="Pfam" id="PF00149"/>
    </source>
</evidence>
<comment type="caution">
    <text evidence="4">The sequence shown here is derived from an EMBL/GenBank/DDBJ whole genome shotgun (WGS) entry which is preliminary data.</text>
</comment>
<reference evidence="4 5" key="1">
    <citation type="journal article" date="2014" name="Genome Biol. Evol.">
        <title>The secreted proteins of Achlya hypogyna and Thraustotheca clavata identify the ancestral oomycete secretome and reveal gene acquisitions by horizontal gene transfer.</title>
        <authorList>
            <person name="Misner I."/>
            <person name="Blouin N."/>
            <person name="Leonard G."/>
            <person name="Richards T.A."/>
            <person name="Lane C.E."/>
        </authorList>
    </citation>
    <scope>NUCLEOTIDE SEQUENCE [LARGE SCALE GENOMIC DNA]</scope>
    <source>
        <strain evidence="4 5">ATCC 34112</strain>
    </source>
</reference>
<comment type="similarity">
    <text evidence="2">Belongs to the metallophosphoesterase superfamily. Purple acid phosphatase family.</text>
</comment>
<dbReference type="GO" id="GO:0046872">
    <property type="term" value="F:metal ion binding"/>
    <property type="evidence" value="ECO:0007669"/>
    <property type="project" value="InterPro"/>
</dbReference>
<dbReference type="OrthoDB" id="45007at2759"/>
<comment type="catalytic activity">
    <reaction evidence="2">
        <text>a phosphate monoester + H2O = an alcohol + phosphate</text>
        <dbReference type="Rhea" id="RHEA:15017"/>
        <dbReference type="ChEBI" id="CHEBI:15377"/>
        <dbReference type="ChEBI" id="CHEBI:30879"/>
        <dbReference type="ChEBI" id="CHEBI:43474"/>
        <dbReference type="ChEBI" id="CHEBI:67140"/>
        <dbReference type="EC" id="3.1.3.2"/>
    </reaction>
</comment>
<evidence type="ECO:0000256" key="2">
    <source>
        <dbReference type="RuleBase" id="RU361203"/>
    </source>
</evidence>
<dbReference type="SUPFAM" id="SSF56300">
    <property type="entry name" value="Metallo-dependent phosphatases"/>
    <property type="match status" value="1"/>
</dbReference>
<dbReference type="AlphaFoldDB" id="A0A1V9YJ88"/>
<dbReference type="Pfam" id="PF00149">
    <property type="entry name" value="Metallophos"/>
    <property type="match status" value="1"/>
</dbReference>
<dbReference type="SUPFAM" id="SSF49363">
    <property type="entry name" value="Purple acid phosphatase, N-terminal domain"/>
    <property type="match status" value="1"/>
</dbReference>
<organism evidence="4 5">
    <name type="scientific">Thraustotheca clavata</name>
    <dbReference type="NCBI Taxonomy" id="74557"/>
    <lineage>
        <taxon>Eukaryota</taxon>
        <taxon>Sar</taxon>
        <taxon>Stramenopiles</taxon>
        <taxon>Oomycota</taxon>
        <taxon>Saprolegniomycetes</taxon>
        <taxon>Saprolegniales</taxon>
        <taxon>Achlyaceae</taxon>
        <taxon>Thraustotheca</taxon>
    </lineage>
</organism>
<dbReference type="PANTHER" id="PTHR45867:SF3">
    <property type="entry name" value="ACID PHOSPHATASE TYPE 7"/>
    <property type="match status" value="1"/>
</dbReference>
<name>A0A1V9YJ88_9STRA</name>
<keyword evidence="5" id="KW-1185">Reference proteome</keyword>
<accession>A0A1V9YJ88</accession>
<dbReference type="InterPro" id="IPR029052">
    <property type="entry name" value="Metallo-depent_PP-like"/>
</dbReference>
<proteinExistence type="inferred from homology"/>
<keyword evidence="2" id="KW-0378">Hydrolase</keyword>
<sequence length="358" mass="38647">MFLHHLAAALSISVVYAATLTSNEFHLSLVGDGSGEYMMDWVTSTDITTSTLYYGNSASSLTQKATGTQSGNVVESTDLTVLCWTARLSNIKAGSTIYYDLSASGGTSTKSFNATAATSMTWAVFGDMGATVLGKASGITLPALKSGFSANVFHGILNIGDLGYELVTTVGAAYMQQLEPLTSAVPMHTTIGNHEMQYAFQGAMQNYYNRFSGITTGAGMASGSGSNTFYSFDAGYIHFIFINTEVYGDEAFMAANADGKWVANDTARVQMQQDQKNWMEYDLSHVKRSKTPFVVVCGHRPPNHIPTSATSSSNKFTKDLVPLFDKYNVDLMITGHEHAYYSIAASKIAGYNFPPWIV</sequence>
<feature type="domain" description="Calcineurin-like phosphoesterase" evidence="3">
    <location>
        <begin position="154"/>
        <end position="340"/>
    </location>
</feature>
<dbReference type="Gene3D" id="2.60.40.380">
    <property type="entry name" value="Purple acid phosphatase-like, N-terminal"/>
    <property type="match status" value="1"/>
</dbReference>
<dbReference type="Proteomes" id="UP000243217">
    <property type="component" value="Unassembled WGS sequence"/>
</dbReference>
<dbReference type="EMBL" id="JNBS01003648">
    <property type="protein sequence ID" value="OQR85770.1"/>
    <property type="molecule type" value="Genomic_DNA"/>
</dbReference>
<dbReference type="GO" id="GO:0003993">
    <property type="term" value="F:acid phosphatase activity"/>
    <property type="evidence" value="ECO:0007669"/>
    <property type="project" value="UniProtKB-EC"/>
</dbReference>
<dbReference type="EC" id="3.1.3.2" evidence="2"/>
<dbReference type="InterPro" id="IPR008963">
    <property type="entry name" value="Purple_acid_Pase-like_N"/>
</dbReference>
<dbReference type="Gene3D" id="3.60.21.10">
    <property type="match status" value="1"/>
</dbReference>